<dbReference type="InterPro" id="IPR021257">
    <property type="entry name" value="DUF2809"/>
</dbReference>
<keyword evidence="1" id="KW-0472">Membrane</keyword>
<dbReference type="STRING" id="936756.ATE80_03910"/>
<feature type="transmembrane region" description="Helical" evidence="1">
    <location>
        <begin position="63"/>
        <end position="88"/>
    </location>
</feature>
<proteinExistence type="predicted"/>
<dbReference type="Pfam" id="PF10990">
    <property type="entry name" value="DUF2809"/>
    <property type="match status" value="1"/>
</dbReference>
<dbReference type="Proteomes" id="UP000054011">
    <property type="component" value="Unassembled WGS sequence"/>
</dbReference>
<dbReference type="AlphaFoldDB" id="A0A117IXH9"/>
<dbReference type="RefSeq" id="WP_058940698.1">
    <property type="nucleotide sequence ID" value="NZ_LNSV01000005.1"/>
</dbReference>
<protein>
    <recommendedName>
        <fullName evidence="4">DUF2809 domain-containing protein</fullName>
    </recommendedName>
</protein>
<dbReference type="OrthoDB" id="3874273at2"/>
<gene>
    <name evidence="2" type="ORF">ATE80_03910</name>
</gene>
<evidence type="ECO:0000256" key="1">
    <source>
        <dbReference type="SAM" id="Phobius"/>
    </source>
</evidence>
<feature type="transmembrane region" description="Helical" evidence="1">
    <location>
        <begin position="108"/>
        <end position="125"/>
    </location>
</feature>
<keyword evidence="3" id="KW-1185">Reference proteome</keyword>
<evidence type="ECO:0000313" key="2">
    <source>
        <dbReference type="EMBL" id="KUH40188.1"/>
    </source>
</evidence>
<keyword evidence="1" id="KW-0812">Transmembrane</keyword>
<accession>A0A117IXH9</accession>
<evidence type="ECO:0008006" key="4">
    <source>
        <dbReference type="Google" id="ProtNLM"/>
    </source>
</evidence>
<evidence type="ECO:0000313" key="3">
    <source>
        <dbReference type="Proteomes" id="UP000054011"/>
    </source>
</evidence>
<comment type="caution">
    <text evidence="2">The sequence shown here is derived from an EMBL/GenBank/DDBJ whole genome shotgun (WGS) entry which is preliminary data.</text>
</comment>
<sequence length="143" mass="14204">MTGSAGTLPTRLAAGAAAALTVAAGLGARSAATGAWATYAGDALYTVLVVALVVLVAPRLRPVAAAGAALAFSCAVELFQLTGVPAGLAAHSRLAPLVLGTSFHAPDLLWYAIGAAAGWAVHAACRRARGREGRGRRTTTTAV</sequence>
<feature type="transmembrane region" description="Helical" evidence="1">
    <location>
        <begin position="37"/>
        <end position="56"/>
    </location>
</feature>
<reference evidence="2 3" key="1">
    <citation type="submission" date="2015-11" db="EMBL/GenBank/DDBJ databases">
        <title>Genome-wide analysis reveals the secondary metabolome in Streptomyces kanasensis ZX01.</title>
        <authorList>
            <person name="Zhang G."/>
            <person name="Han L."/>
            <person name="Feng J."/>
            <person name="Zhang X."/>
        </authorList>
    </citation>
    <scope>NUCLEOTIDE SEQUENCE [LARGE SCALE GENOMIC DNA]</scope>
    <source>
        <strain evidence="2 3">ZX01</strain>
    </source>
</reference>
<name>A0A117IXH9_9ACTN</name>
<dbReference type="EMBL" id="LNSV01000005">
    <property type="protein sequence ID" value="KUH40188.1"/>
    <property type="molecule type" value="Genomic_DNA"/>
</dbReference>
<keyword evidence="1" id="KW-1133">Transmembrane helix</keyword>
<organism evidence="2 3">
    <name type="scientific">Streptomyces kanasensis</name>
    <dbReference type="NCBI Taxonomy" id="936756"/>
    <lineage>
        <taxon>Bacteria</taxon>
        <taxon>Bacillati</taxon>
        <taxon>Actinomycetota</taxon>
        <taxon>Actinomycetes</taxon>
        <taxon>Kitasatosporales</taxon>
        <taxon>Streptomycetaceae</taxon>
        <taxon>Streptomyces</taxon>
    </lineage>
</organism>